<evidence type="ECO:0000256" key="4">
    <source>
        <dbReference type="PROSITE-ProRule" id="PRU00510"/>
    </source>
</evidence>
<dbReference type="SUPFAM" id="SSF57716">
    <property type="entry name" value="Glucocorticoid receptor-like (DNA-binding domain)"/>
    <property type="match status" value="1"/>
</dbReference>
<feature type="domain" description="Zinc finger DksA/TraR C4-type" evidence="6">
    <location>
        <begin position="96"/>
        <end position="126"/>
    </location>
</feature>
<dbReference type="AlphaFoldDB" id="A0A7W3PLT1"/>
<evidence type="ECO:0000256" key="1">
    <source>
        <dbReference type="ARBA" id="ARBA00022723"/>
    </source>
</evidence>
<reference evidence="7 8" key="1">
    <citation type="submission" date="2020-07" db="EMBL/GenBank/DDBJ databases">
        <title>Sequencing the genomes of 1000 actinobacteria strains.</title>
        <authorList>
            <person name="Klenk H.-P."/>
        </authorList>
    </citation>
    <scope>NUCLEOTIDE SEQUENCE [LARGE SCALE GENOMIC DNA]</scope>
    <source>
        <strain evidence="7 8">DSM 27576</strain>
    </source>
</reference>
<evidence type="ECO:0000256" key="2">
    <source>
        <dbReference type="ARBA" id="ARBA00022771"/>
    </source>
</evidence>
<protein>
    <submittedName>
        <fullName evidence="7">RNA polymerase-binding transcription factor DksA</fullName>
    </submittedName>
</protein>
<keyword evidence="8" id="KW-1185">Reference proteome</keyword>
<organism evidence="7 8">
    <name type="scientific">Microbacterium halimionae</name>
    <dbReference type="NCBI Taxonomy" id="1526413"/>
    <lineage>
        <taxon>Bacteria</taxon>
        <taxon>Bacillati</taxon>
        <taxon>Actinomycetota</taxon>
        <taxon>Actinomycetes</taxon>
        <taxon>Micrococcales</taxon>
        <taxon>Microbacteriaceae</taxon>
        <taxon>Microbacterium</taxon>
    </lineage>
</organism>
<dbReference type="InterPro" id="IPR020458">
    <property type="entry name" value="Znf_DskA_TraR_CS"/>
</dbReference>
<comment type="caution">
    <text evidence="7">The sequence shown here is derived from an EMBL/GenBank/DDBJ whole genome shotgun (WGS) entry which is preliminary data.</text>
</comment>
<feature type="region of interest" description="Disordered" evidence="5">
    <location>
        <begin position="48"/>
        <end position="67"/>
    </location>
</feature>
<dbReference type="Gene3D" id="1.20.120.910">
    <property type="entry name" value="DksA, coiled-coil domain"/>
    <property type="match status" value="1"/>
</dbReference>
<evidence type="ECO:0000256" key="5">
    <source>
        <dbReference type="SAM" id="MobiDB-lite"/>
    </source>
</evidence>
<evidence type="ECO:0000313" key="8">
    <source>
        <dbReference type="Proteomes" id="UP000526083"/>
    </source>
</evidence>
<keyword evidence="1" id="KW-0479">Metal-binding</keyword>
<evidence type="ECO:0000313" key="7">
    <source>
        <dbReference type="EMBL" id="MBA8816267.1"/>
    </source>
</evidence>
<dbReference type="RefSeq" id="WP_167049963.1">
    <property type="nucleotide sequence ID" value="NZ_JAAOZB010000002.1"/>
</dbReference>
<feature type="zinc finger region" description="dksA C4-type" evidence="4">
    <location>
        <begin position="101"/>
        <end position="125"/>
    </location>
</feature>
<keyword evidence="2" id="KW-0863">Zinc-finger</keyword>
<dbReference type="GO" id="GO:0008270">
    <property type="term" value="F:zinc ion binding"/>
    <property type="evidence" value="ECO:0007669"/>
    <property type="project" value="UniProtKB-KW"/>
</dbReference>
<dbReference type="PROSITE" id="PS01102">
    <property type="entry name" value="ZF_DKSA_1"/>
    <property type="match status" value="1"/>
</dbReference>
<dbReference type="InterPro" id="IPR000962">
    <property type="entry name" value="Znf_DskA_TraR"/>
</dbReference>
<dbReference type="Pfam" id="PF01258">
    <property type="entry name" value="zf-dskA_traR"/>
    <property type="match status" value="1"/>
</dbReference>
<proteinExistence type="predicted"/>
<dbReference type="Proteomes" id="UP000526083">
    <property type="component" value="Unassembled WGS sequence"/>
</dbReference>
<dbReference type="PROSITE" id="PS51128">
    <property type="entry name" value="ZF_DKSA_2"/>
    <property type="match status" value="1"/>
</dbReference>
<keyword evidence="3" id="KW-0862">Zinc</keyword>
<evidence type="ECO:0000256" key="3">
    <source>
        <dbReference type="ARBA" id="ARBA00022833"/>
    </source>
</evidence>
<dbReference type="PANTHER" id="PTHR33823:SF4">
    <property type="entry name" value="GENERAL STRESS PROTEIN 16O"/>
    <property type="match status" value="1"/>
</dbReference>
<dbReference type="EMBL" id="JACGWY010000002">
    <property type="protein sequence ID" value="MBA8816267.1"/>
    <property type="molecule type" value="Genomic_DNA"/>
</dbReference>
<dbReference type="PANTHER" id="PTHR33823">
    <property type="entry name" value="RNA POLYMERASE-BINDING TRANSCRIPTION FACTOR DKSA-RELATED"/>
    <property type="match status" value="1"/>
</dbReference>
<name>A0A7W3PLT1_9MICO</name>
<evidence type="ECO:0000259" key="6">
    <source>
        <dbReference type="Pfam" id="PF01258"/>
    </source>
</evidence>
<sequence>MTTRANNFDGNTPDGEPVDFAALLLSRQRELSARIREHGADAHALRAARGEDVADDEHDPEGSTLSAEWSRLEAIRGAEADEAAAISRALERLSSGLYGICETCGRPIPADRLAVRPFATQCVSCAS</sequence>
<accession>A0A7W3PLT1</accession>
<gene>
    <name evidence="7" type="ORF">FHX48_001340</name>
</gene>